<dbReference type="Proteomes" id="UP000887576">
    <property type="component" value="Unplaced"/>
</dbReference>
<accession>A0AC34RHL9</accession>
<evidence type="ECO:0000313" key="1">
    <source>
        <dbReference type="Proteomes" id="UP000887576"/>
    </source>
</evidence>
<dbReference type="WBParaSite" id="JU765_v2.g6885.t1">
    <property type="protein sequence ID" value="JU765_v2.g6885.t1"/>
    <property type="gene ID" value="JU765_v2.g6885"/>
</dbReference>
<evidence type="ECO:0000313" key="2">
    <source>
        <dbReference type="WBParaSite" id="JU765_v2.g6885.t1"/>
    </source>
</evidence>
<sequence length="95" mass="10977">MLKLLKPISKQFLSFAKFSTGNGKKFFPGRPVPFVTVQNLEREIIAKEIKTKKGDVPIKVVISRKEDFEPIMEFLLEDFCKGEPICQALRKFLFI</sequence>
<proteinExistence type="predicted"/>
<reference evidence="2" key="1">
    <citation type="submission" date="2022-11" db="UniProtKB">
        <authorList>
            <consortium name="WormBaseParasite"/>
        </authorList>
    </citation>
    <scope>IDENTIFICATION</scope>
</reference>
<protein>
    <submittedName>
        <fullName evidence="2">Uncharacterized protein</fullName>
    </submittedName>
</protein>
<organism evidence="1 2">
    <name type="scientific">Panagrolaimus sp. JU765</name>
    <dbReference type="NCBI Taxonomy" id="591449"/>
    <lineage>
        <taxon>Eukaryota</taxon>
        <taxon>Metazoa</taxon>
        <taxon>Ecdysozoa</taxon>
        <taxon>Nematoda</taxon>
        <taxon>Chromadorea</taxon>
        <taxon>Rhabditida</taxon>
        <taxon>Tylenchina</taxon>
        <taxon>Panagrolaimomorpha</taxon>
        <taxon>Panagrolaimoidea</taxon>
        <taxon>Panagrolaimidae</taxon>
        <taxon>Panagrolaimus</taxon>
    </lineage>
</organism>
<name>A0AC34RHL9_9BILA</name>